<dbReference type="SUPFAM" id="SSF51215">
    <property type="entry name" value="Regulatory protein AraC"/>
    <property type="match status" value="1"/>
</dbReference>
<evidence type="ECO:0000256" key="1">
    <source>
        <dbReference type="ARBA" id="ARBA00023015"/>
    </source>
</evidence>
<sequence length="314" mass="36867">MPMGRKQKETVELRFYEIPQGEPVLALLGEEWNRVYGHDNFYLHFHNLMEIGICRKGEGELIINEHTYTYQTNSVTLIPPNIPHTTISNGMVRNSWEFLYVDVNHVMEELYGDRIAQKNEAIELVRRSAHLLHGSEYPEIAEIVNAIIREEKKQSPYYRQVITSYLHALVYEMFRLNEVQTQTRLEAAGSGTMRQIADALTFVNDHYQEEVKVCTLAQVCGMSETSFRKVFEEYVHMLPMDYVNLVRVQYACEQMKHGNDSMDEVARKAGFSTTSTFNRNFKKFFNTSPYQWKINPQRYERKLQNFHINALKGW</sequence>
<name>A0A0M6WW71_9FIRM</name>
<dbReference type="STRING" id="301302.ERS852420_02316"/>
<dbReference type="EMBL" id="CVRR01000060">
    <property type="protein sequence ID" value="CRL42002.1"/>
    <property type="molecule type" value="Genomic_DNA"/>
</dbReference>
<dbReference type="PROSITE" id="PS00041">
    <property type="entry name" value="HTH_ARAC_FAMILY_1"/>
    <property type="match status" value="1"/>
</dbReference>
<keyword evidence="6" id="KW-1185">Reference proteome</keyword>
<evidence type="ECO:0000313" key="6">
    <source>
        <dbReference type="Proteomes" id="UP000049979"/>
    </source>
</evidence>
<dbReference type="GO" id="GO:0043565">
    <property type="term" value="F:sequence-specific DNA binding"/>
    <property type="evidence" value="ECO:0007669"/>
    <property type="project" value="InterPro"/>
</dbReference>
<gene>
    <name evidence="5" type="ORF">M72_14111</name>
</gene>
<dbReference type="AlphaFoldDB" id="A0A0M6WW71"/>
<proteinExistence type="predicted"/>
<evidence type="ECO:0000313" key="5">
    <source>
        <dbReference type="EMBL" id="CRL42002.1"/>
    </source>
</evidence>
<keyword evidence="3" id="KW-0804">Transcription</keyword>
<dbReference type="SMART" id="SM00342">
    <property type="entry name" value="HTH_ARAC"/>
    <property type="match status" value="1"/>
</dbReference>
<keyword evidence="1" id="KW-0805">Transcription regulation</keyword>
<evidence type="ECO:0000259" key="4">
    <source>
        <dbReference type="PROSITE" id="PS01124"/>
    </source>
</evidence>
<protein>
    <submittedName>
        <fullName evidence="5">L-rhamnose operon transcriptional activator</fullName>
    </submittedName>
</protein>
<dbReference type="Gene3D" id="2.60.120.10">
    <property type="entry name" value="Jelly Rolls"/>
    <property type="match status" value="1"/>
</dbReference>
<dbReference type="InterPro" id="IPR009057">
    <property type="entry name" value="Homeodomain-like_sf"/>
</dbReference>
<dbReference type="Proteomes" id="UP000049979">
    <property type="component" value="Unassembled WGS sequence"/>
</dbReference>
<feature type="domain" description="HTH araC/xylS-type" evidence="4">
    <location>
        <begin position="197"/>
        <end position="295"/>
    </location>
</feature>
<dbReference type="Gene3D" id="1.10.10.60">
    <property type="entry name" value="Homeodomain-like"/>
    <property type="match status" value="2"/>
</dbReference>
<dbReference type="InterPro" id="IPR018062">
    <property type="entry name" value="HTH_AraC-typ_CS"/>
</dbReference>
<dbReference type="InterPro" id="IPR003313">
    <property type="entry name" value="AraC-bd"/>
</dbReference>
<dbReference type="GO" id="GO:0003700">
    <property type="term" value="F:DNA-binding transcription factor activity"/>
    <property type="evidence" value="ECO:0007669"/>
    <property type="project" value="InterPro"/>
</dbReference>
<reference evidence="6" key="1">
    <citation type="submission" date="2015-05" db="EMBL/GenBank/DDBJ databases">
        <authorList>
            <consortium name="Pathogen Informatics"/>
        </authorList>
    </citation>
    <scope>NUCLEOTIDE SEQUENCE [LARGE SCALE GENOMIC DNA]</scope>
    <source>
        <strain evidence="6">M72</strain>
    </source>
</reference>
<dbReference type="Pfam" id="PF02311">
    <property type="entry name" value="AraC_binding"/>
    <property type="match status" value="1"/>
</dbReference>
<dbReference type="PANTHER" id="PTHR43280:SF28">
    <property type="entry name" value="HTH-TYPE TRANSCRIPTIONAL ACTIVATOR RHAS"/>
    <property type="match status" value="1"/>
</dbReference>
<dbReference type="InterPro" id="IPR014710">
    <property type="entry name" value="RmlC-like_jellyroll"/>
</dbReference>
<organism evidence="5 6">
    <name type="scientific">Roseburia faecis</name>
    <dbReference type="NCBI Taxonomy" id="301302"/>
    <lineage>
        <taxon>Bacteria</taxon>
        <taxon>Bacillati</taxon>
        <taxon>Bacillota</taxon>
        <taxon>Clostridia</taxon>
        <taxon>Lachnospirales</taxon>
        <taxon>Lachnospiraceae</taxon>
        <taxon>Roseburia</taxon>
    </lineage>
</organism>
<dbReference type="InterPro" id="IPR018060">
    <property type="entry name" value="HTH_AraC"/>
</dbReference>
<dbReference type="PROSITE" id="PS01124">
    <property type="entry name" value="HTH_ARAC_FAMILY_2"/>
    <property type="match status" value="1"/>
</dbReference>
<keyword evidence="2" id="KW-0238">DNA-binding</keyword>
<evidence type="ECO:0000256" key="3">
    <source>
        <dbReference type="ARBA" id="ARBA00023163"/>
    </source>
</evidence>
<dbReference type="InterPro" id="IPR037923">
    <property type="entry name" value="HTH-like"/>
</dbReference>
<dbReference type="PANTHER" id="PTHR43280">
    <property type="entry name" value="ARAC-FAMILY TRANSCRIPTIONAL REGULATOR"/>
    <property type="match status" value="1"/>
</dbReference>
<accession>A0A0M6WW71</accession>
<dbReference type="Pfam" id="PF12833">
    <property type="entry name" value="HTH_18"/>
    <property type="match status" value="1"/>
</dbReference>
<dbReference type="SUPFAM" id="SSF46689">
    <property type="entry name" value="Homeodomain-like"/>
    <property type="match status" value="2"/>
</dbReference>
<evidence type="ECO:0000256" key="2">
    <source>
        <dbReference type="ARBA" id="ARBA00023125"/>
    </source>
</evidence>